<accession>A0AAD1XMY6</accession>
<gene>
    <name evidence="3" type="ORF">ECRASSUSDP1_LOCUS16993</name>
</gene>
<feature type="domain" description="EamA" evidence="2">
    <location>
        <begin position="191"/>
        <end position="323"/>
    </location>
</feature>
<comment type="caution">
    <text evidence="3">The sequence shown here is derived from an EMBL/GenBank/DDBJ whole genome shotgun (WGS) entry which is preliminary data.</text>
</comment>
<keyword evidence="1" id="KW-0472">Membrane</keyword>
<feature type="transmembrane region" description="Helical" evidence="1">
    <location>
        <begin position="311"/>
        <end position="331"/>
    </location>
</feature>
<evidence type="ECO:0000313" key="3">
    <source>
        <dbReference type="EMBL" id="CAI2375630.1"/>
    </source>
</evidence>
<feature type="transmembrane region" description="Helical" evidence="1">
    <location>
        <begin position="188"/>
        <end position="210"/>
    </location>
</feature>
<feature type="transmembrane region" description="Helical" evidence="1">
    <location>
        <begin position="107"/>
        <end position="128"/>
    </location>
</feature>
<keyword evidence="1" id="KW-1133">Transmembrane helix</keyword>
<feature type="transmembrane region" description="Helical" evidence="1">
    <location>
        <begin position="287"/>
        <end position="305"/>
    </location>
</feature>
<dbReference type="Proteomes" id="UP001295684">
    <property type="component" value="Unassembled WGS sequence"/>
</dbReference>
<dbReference type="PANTHER" id="PTHR22911">
    <property type="entry name" value="ACYL-MALONYL CONDENSING ENZYME-RELATED"/>
    <property type="match status" value="1"/>
</dbReference>
<organism evidence="3 4">
    <name type="scientific">Euplotes crassus</name>
    <dbReference type="NCBI Taxonomy" id="5936"/>
    <lineage>
        <taxon>Eukaryota</taxon>
        <taxon>Sar</taxon>
        <taxon>Alveolata</taxon>
        <taxon>Ciliophora</taxon>
        <taxon>Intramacronucleata</taxon>
        <taxon>Spirotrichea</taxon>
        <taxon>Hypotrichia</taxon>
        <taxon>Euplotida</taxon>
        <taxon>Euplotidae</taxon>
        <taxon>Moneuplotes</taxon>
    </lineage>
</organism>
<evidence type="ECO:0000259" key="2">
    <source>
        <dbReference type="Pfam" id="PF00892"/>
    </source>
</evidence>
<feature type="transmembrane region" description="Helical" evidence="1">
    <location>
        <begin position="253"/>
        <end position="275"/>
    </location>
</feature>
<protein>
    <recommendedName>
        <fullName evidence="2">EamA domain-containing protein</fullName>
    </recommendedName>
</protein>
<dbReference type="InterPro" id="IPR000620">
    <property type="entry name" value="EamA_dom"/>
</dbReference>
<dbReference type="GO" id="GO:0016020">
    <property type="term" value="C:membrane"/>
    <property type="evidence" value="ECO:0007669"/>
    <property type="project" value="InterPro"/>
</dbReference>
<evidence type="ECO:0000313" key="4">
    <source>
        <dbReference type="Proteomes" id="UP001295684"/>
    </source>
</evidence>
<reference evidence="3" key="1">
    <citation type="submission" date="2023-07" db="EMBL/GenBank/DDBJ databases">
        <authorList>
            <consortium name="AG Swart"/>
            <person name="Singh M."/>
            <person name="Singh A."/>
            <person name="Seah K."/>
            <person name="Emmerich C."/>
        </authorList>
    </citation>
    <scope>NUCLEOTIDE SEQUENCE</scope>
    <source>
        <strain evidence="3">DP1</strain>
    </source>
</reference>
<keyword evidence="4" id="KW-1185">Reference proteome</keyword>
<dbReference type="Gene3D" id="1.10.3730.20">
    <property type="match status" value="1"/>
</dbReference>
<dbReference type="Pfam" id="PF00892">
    <property type="entry name" value="EamA"/>
    <property type="match status" value="2"/>
</dbReference>
<sequence>MSSLNSKSLLDAFSGSSKSSFNIEQKNTDDQISKSDTIKGICIMVVSCVAIGMMGFSAKLIYQHFEGLKAFDLLLFRSFVMIPTAYIQAKGLRVNFLDIQKKNISVLFMRCFFGVIAQTTLFMSFSYLPASVSFMIFNVNPVFVMILAYFLLGENLTITKGICCLGAFLGILTVGIGRNKHESEGQDIQTFGIILCVASSLFVSMAYCMIRKLNKEVHFIFSPYYLSYATLIVCILAYLFGEDQVNPSLYTTKVVIICCLAAIFPITHQILLSLAYRYCNASTLSPILYASVVLNIFTDTLYFHYEFYWTDLIGGLLTIICVLAPVVLIIIKKEA</sequence>
<dbReference type="SUPFAM" id="SSF103481">
    <property type="entry name" value="Multidrug resistance efflux transporter EmrE"/>
    <property type="match status" value="1"/>
</dbReference>
<keyword evidence="1" id="KW-0812">Transmembrane</keyword>
<feature type="domain" description="EamA" evidence="2">
    <location>
        <begin position="39"/>
        <end position="174"/>
    </location>
</feature>
<dbReference type="InterPro" id="IPR037185">
    <property type="entry name" value="EmrE-like"/>
</dbReference>
<dbReference type="AlphaFoldDB" id="A0AAD1XMY6"/>
<evidence type="ECO:0000256" key="1">
    <source>
        <dbReference type="SAM" id="Phobius"/>
    </source>
</evidence>
<feature type="transmembrane region" description="Helical" evidence="1">
    <location>
        <begin position="134"/>
        <end position="152"/>
    </location>
</feature>
<name>A0AAD1XMY6_EUPCR</name>
<feature type="transmembrane region" description="Helical" evidence="1">
    <location>
        <begin position="159"/>
        <end position="176"/>
    </location>
</feature>
<dbReference type="EMBL" id="CAMPGE010017122">
    <property type="protein sequence ID" value="CAI2375630.1"/>
    <property type="molecule type" value="Genomic_DNA"/>
</dbReference>
<feature type="transmembrane region" description="Helical" evidence="1">
    <location>
        <begin position="222"/>
        <end position="241"/>
    </location>
</feature>
<feature type="transmembrane region" description="Helical" evidence="1">
    <location>
        <begin position="41"/>
        <end position="62"/>
    </location>
</feature>
<proteinExistence type="predicted"/>